<dbReference type="AlphaFoldDB" id="A0A1R7QGV8"/>
<evidence type="ECO:0000259" key="2">
    <source>
        <dbReference type="Pfam" id="PF09917"/>
    </source>
</evidence>
<name>A0A1R7QGV8_ACIJO</name>
<dbReference type="Proteomes" id="UP000196240">
    <property type="component" value="Unassembled WGS sequence"/>
</dbReference>
<feature type="signal peptide" evidence="1">
    <location>
        <begin position="1"/>
        <end position="21"/>
    </location>
</feature>
<evidence type="ECO:0000256" key="1">
    <source>
        <dbReference type="SAM" id="SignalP"/>
    </source>
</evidence>
<organism evidence="3 4">
    <name type="scientific">Acinetobacter johnsonii</name>
    <dbReference type="NCBI Taxonomy" id="40214"/>
    <lineage>
        <taxon>Bacteria</taxon>
        <taxon>Pseudomonadati</taxon>
        <taxon>Pseudomonadota</taxon>
        <taxon>Gammaproteobacteria</taxon>
        <taxon>Moraxellales</taxon>
        <taxon>Moraxellaceae</taxon>
        <taxon>Acinetobacter</taxon>
    </lineage>
</organism>
<dbReference type="Gene3D" id="2.40.128.520">
    <property type="match status" value="1"/>
</dbReference>
<protein>
    <recommendedName>
        <fullName evidence="2">DUF2147 domain-containing protein</fullName>
    </recommendedName>
</protein>
<dbReference type="InterPro" id="IPR019223">
    <property type="entry name" value="DUF2147"/>
</dbReference>
<gene>
    <name evidence="3" type="ORF">ACNJC6_03188</name>
</gene>
<dbReference type="Pfam" id="PF09917">
    <property type="entry name" value="DUF2147"/>
    <property type="match status" value="1"/>
</dbReference>
<feature type="chain" id="PRO_5012774522" description="DUF2147 domain-containing protein" evidence="1">
    <location>
        <begin position="22"/>
        <end position="153"/>
    </location>
</feature>
<evidence type="ECO:0000313" key="3">
    <source>
        <dbReference type="EMBL" id="SJX23518.1"/>
    </source>
</evidence>
<dbReference type="RefSeq" id="WP_087014631.1">
    <property type="nucleotide sequence ID" value="NZ_FUUY01000014.1"/>
</dbReference>
<accession>A0A1R7QGV8</accession>
<sequence precursor="true">MKHKFLCASALFLGLSHSAFAMPFDPLIGTWKVIDDRTGYYISDIVIRKNSKTSQYSAVVTKYYPLAGAPVSDVCNKCQGGLKDKPIFGMQVLNGLMGDATGQKFVKGQWLNPQDGRVYNINTAQLNAGKDQMKVQASAKDAKGLSSMTWKKL</sequence>
<keyword evidence="1" id="KW-0732">Signal</keyword>
<evidence type="ECO:0000313" key="4">
    <source>
        <dbReference type="Proteomes" id="UP000196240"/>
    </source>
</evidence>
<reference evidence="3 4" key="1">
    <citation type="submission" date="2017-02" db="EMBL/GenBank/DDBJ databases">
        <authorList>
            <person name="Peterson S.W."/>
        </authorList>
    </citation>
    <scope>NUCLEOTIDE SEQUENCE [LARGE SCALE GENOMIC DNA]</scope>
    <source>
        <strain evidence="3">C6</strain>
    </source>
</reference>
<feature type="domain" description="DUF2147" evidence="2">
    <location>
        <begin position="29"/>
        <end position="150"/>
    </location>
</feature>
<proteinExistence type="predicted"/>
<dbReference type="EMBL" id="FUUY01000014">
    <property type="protein sequence ID" value="SJX23518.1"/>
    <property type="molecule type" value="Genomic_DNA"/>
</dbReference>